<evidence type="ECO:0000256" key="7">
    <source>
        <dbReference type="RuleBase" id="RU000461"/>
    </source>
</evidence>
<dbReference type="PANTHER" id="PTHR24291:SF50">
    <property type="entry name" value="BIFUNCTIONAL ALBAFLAVENONE MONOOXYGENASE_TERPENE SYNTHASE"/>
    <property type="match status" value="1"/>
</dbReference>
<sequence length="463" mass="50906">MTTELRSVPRAPGRLPLLGHILPLARRPFAFIGDLRDVGAIVRVELGTSPVYFLTTPEVINEVVVGQARSFEKGRLIDRAREFTGNGLLNSDNATNRQRRRLVQPMLHRARIQEYSAAMVAHAQALTDSFEAGRVVDVHLAMYEYTINTVTTSLFSSHADTAAIDVIRHQVPFLLKGVMARAALPALLGRIPVRANREFDRAVRDVREVIDQLVAGARKNPDDSPDFLSTLIAARDDESGAVLSDEEVRDELVTVLIGGTDTTASTLAWTFHELAHDPEAEARVLDEVDTVVGEGTIGFADIPRLTYLPHVLNEVTRLHAIPVLMRRAVQDVELAGVRIPAGTELAFSPHAVHRDPRIYSDPDRFVPERWEGAGSRSRTGTEFLPFSTGPRKCPGEAYARMEMPIALATILSRWRLRPASDQPVREVLAAVPRPNSLLMKPVARQAGDPSLAAVLPEAGRRSG</sequence>
<gene>
    <name evidence="8" type="ORF">AB0C36_08315</name>
</gene>
<evidence type="ECO:0000313" key="8">
    <source>
        <dbReference type="EMBL" id="MEU8133496.1"/>
    </source>
</evidence>
<accession>A0ABV3DCM1</accession>
<dbReference type="InterPro" id="IPR036396">
    <property type="entry name" value="Cyt_P450_sf"/>
</dbReference>
<evidence type="ECO:0000256" key="5">
    <source>
        <dbReference type="ARBA" id="ARBA00023004"/>
    </source>
</evidence>
<dbReference type="InterPro" id="IPR001128">
    <property type="entry name" value="Cyt_P450"/>
</dbReference>
<organism evidence="8 9">
    <name type="scientific">Streptodolium elevatio</name>
    <dbReference type="NCBI Taxonomy" id="3157996"/>
    <lineage>
        <taxon>Bacteria</taxon>
        <taxon>Bacillati</taxon>
        <taxon>Actinomycetota</taxon>
        <taxon>Actinomycetes</taxon>
        <taxon>Kitasatosporales</taxon>
        <taxon>Streptomycetaceae</taxon>
        <taxon>Streptodolium</taxon>
    </lineage>
</organism>
<dbReference type="Proteomes" id="UP001551482">
    <property type="component" value="Unassembled WGS sequence"/>
</dbReference>
<keyword evidence="2 7" id="KW-0349">Heme</keyword>
<keyword evidence="4 7" id="KW-0560">Oxidoreductase</keyword>
<dbReference type="PROSITE" id="PS00086">
    <property type="entry name" value="CYTOCHROME_P450"/>
    <property type="match status" value="1"/>
</dbReference>
<evidence type="ECO:0000256" key="1">
    <source>
        <dbReference type="ARBA" id="ARBA00010617"/>
    </source>
</evidence>
<comment type="caution">
    <text evidence="8">The sequence shown here is derived from an EMBL/GenBank/DDBJ whole genome shotgun (WGS) entry which is preliminary data.</text>
</comment>
<keyword evidence="5 7" id="KW-0408">Iron</keyword>
<keyword evidence="9" id="KW-1185">Reference proteome</keyword>
<evidence type="ECO:0000256" key="4">
    <source>
        <dbReference type="ARBA" id="ARBA00023002"/>
    </source>
</evidence>
<dbReference type="InterPro" id="IPR002401">
    <property type="entry name" value="Cyt_P450_E_grp-I"/>
</dbReference>
<dbReference type="PANTHER" id="PTHR24291">
    <property type="entry name" value="CYTOCHROME P450 FAMILY 4"/>
    <property type="match status" value="1"/>
</dbReference>
<protein>
    <submittedName>
        <fullName evidence="8">Cytochrome P450</fullName>
    </submittedName>
</protein>
<dbReference type="InterPro" id="IPR017972">
    <property type="entry name" value="Cyt_P450_CS"/>
</dbReference>
<dbReference type="Pfam" id="PF00067">
    <property type="entry name" value="p450"/>
    <property type="match status" value="1"/>
</dbReference>
<dbReference type="EMBL" id="JBEZFP010000014">
    <property type="protein sequence ID" value="MEU8133496.1"/>
    <property type="molecule type" value="Genomic_DNA"/>
</dbReference>
<reference evidence="8 9" key="1">
    <citation type="submission" date="2024-06" db="EMBL/GenBank/DDBJ databases">
        <title>The Natural Products Discovery Center: Release of the First 8490 Sequenced Strains for Exploring Actinobacteria Biosynthetic Diversity.</title>
        <authorList>
            <person name="Kalkreuter E."/>
            <person name="Kautsar S.A."/>
            <person name="Yang D."/>
            <person name="Bader C.D."/>
            <person name="Teijaro C.N."/>
            <person name="Fluegel L."/>
            <person name="Davis C.M."/>
            <person name="Simpson J.R."/>
            <person name="Lauterbach L."/>
            <person name="Steele A.D."/>
            <person name="Gui C."/>
            <person name="Meng S."/>
            <person name="Li G."/>
            <person name="Viehrig K."/>
            <person name="Ye F."/>
            <person name="Su P."/>
            <person name="Kiefer A.F."/>
            <person name="Nichols A."/>
            <person name="Cepeda A.J."/>
            <person name="Yan W."/>
            <person name="Fan B."/>
            <person name="Jiang Y."/>
            <person name="Adhikari A."/>
            <person name="Zheng C.-J."/>
            <person name="Schuster L."/>
            <person name="Cowan T.M."/>
            <person name="Smanski M.J."/>
            <person name="Chevrette M.G."/>
            <person name="De Carvalho L.P.S."/>
            <person name="Shen B."/>
        </authorList>
    </citation>
    <scope>NUCLEOTIDE SEQUENCE [LARGE SCALE GENOMIC DNA]</scope>
    <source>
        <strain evidence="8 9">NPDC048946</strain>
    </source>
</reference>
<name>A0ABV3DCM1_9ACTN</name>
<evidence type="ECO:0000256" key="6">
    <source>
        <dbReference type="ARBA" id="ARBA00023033"/>
    </source>
</evidence>
<comment type="similarity">
    <text evidence="1 7">Belongs to the cytochrome P450 family.</text>
</comment>
<dbReference type="RefSeq" id="WP_358351071.1">
    <property type="nucleotide sequence ID" value="NZ_JBEZFP010000014.1"/>
</dbReference>
<dbReference type="SUPFAM" id="SSF48264">
    <property type="entry name" value="Cytochrome P450"/>
    <property type="match status" value="1"/>
</dbReference>
<keyword evidence="3 7" id="KW-0479">Metal-binding</keyword>
<evidence type="ECO:0000256" key="2">
    <source>
        <dbReference type="ARBA" id="ARBA00022617"/>
    </source>
</evidence>
<dbReference type="Gene3D" id="1.10.630.10">
    <property type="entry name" value="Cytochrome P450"/>
    <property type="match status" value="1"/>
</dbReference>
<dbReference type="InterPro" id="IPR050196">
    <property type="entry name" value="Cytochrome_P450_Monoox"/>
</dbReference>
<keyword evidence="6 7" id="KW-0503">Monooxygenase</keyword>
<dbReference type="PRINTS" id="PR00463">
    <property type="entry name" value="EP450I"/>
</dbReference>
<dbReference type="PRINTS" id="PR00385">
    <property type="entry name" value="P450"/>
</dbReference>
<proteinExistence type="inferred from homology"/>
<evidence type="ECO:0000313" key="9">
    <source>
        <dbReference type="Proteomes" id="UP001551482"/>
    </source>
</evidence>
<evidence type="ECO:0000256" key="3">
    <source>
        <dbReference type="ARBA" id="ARBA00022723"/>
    </source>
</evidence>